<dbReference type="SUPFAM" id="SSF69304">
    <property type="entry name" value="Tricorn protease N-terminal domain"/>
    <property type="match status" value="1"/>
</dbReference>
<dbReference type="PATRIC" id="fig|1430899.3.peg.773"/>
<evidence type="ECO:0000256" key="1">
    <source>
        <dbReference type="SAM" id="SignalP"/>
    </source>
</evidence>
<dbReference type="EMBL" id="AZHO01000007">
    <property type="protein sequence ID" value="KMT60621.1"/>
    <property type="molecule type" value="Genomic_DNA"/>
</dbReference>
<comment type="caution">
    <text evidence="3">The sequence shown here is derived from an EMBL/GenBank/DDBJ whole genome shotgun (WGS) entry which is preliminary data.</text>
</comment>
<dbReference type="Pfam" id="PF21101">
    <property type="entry name" value="YqgU"/>
    <property type="match status" value="1"/>
</dbReference>
<dbReference type="AlphaFoldDB" id="A0A0J8J8G8"/>
<dbReference type="Proteomes" id="UP000052258">
    <property type="component" value="Unassembled WGS sequence"/>
</dbReference>
<reference evidence="3 4" key="1">
    <citation type="journal article" date="2015" name="Genome Biol. Evol.">
        <title>Comparative Genomics of Listeria Sensu Lato: Genus-Wide Differences in Evolutionary Dynamics and the Progressive Gain of Complex, Potentially Pathogenicity-Related Traits through Lateral Gene Transfer.</title>
        <authorList>
            <person name="Chiara M."/>
            <person name="Caruso M."/>
            <person name="D'Erchia A.M."/>
            <person name="Manzari C."/>
            <person name="Fraccalvieri R."/>
            <person name="Goffredo E."/>
            <person name="Latorre L."/>
            <person name="Miccolupo A."/>
            <person name="Padalino I."/>
            <person name="Santagada G."/>
            <person name="Chiocco D."/>
            <person name="Pesole G."/>
            <person name="Horner D.S."/>
            <person name="Parisi A."/>
        </authorList>
    </citation>
    <scope>NUCLEOTIDE SEQUENCE [LARGE SCALE GENOMIC DNA]</scope>
    <source>
        <strain evidence="3 4">1991</strain>
    </source>
</reference>
<name>A0A0J8J8G8_9LIST</name>
<gene>
    <name evidence="3" type="ORF">X560_0749</name>
</gene>
<evidence type="ECO:0000313" key="3">
    <source>
        <dbReference type="EMBL" id="KMT60621.1"/>
    </source>
</evidence>
<keyword evidence="1" id="KW-0732">Signal</keyword>
<protein>
    <submittedName>
        <fullName evidence="3">Lipoprotein</fullName>
    </submittedName>
</protein>
<feature type="domain" description="YqgU-like 6-bladed beta-propeller" evidence="2">
    <location>
        <begin position="77"/>
        <end position="340"/>
    </location>
</feature>
<feature type="chain" id="PRO_5038697241" evidence="1">
    <location>
        <begin position="23"/>
        <end position="365"/>
    </location>
</feature>
<proteinExistence type="predicted"/>
<sequence>MKRRQLFIVAIFILTLTSISFGCSTANQTVVKKEESEVVKPFPTSKQKFVRVVGWLTNDSVLIQAKKGKSTVFIKYNIFSGKEKSILTMNSLISDVQLSPDSTQFLVYAIQNDDKVNLSVYQSSDGSMVMSKDMEPMSANFYWNPESVNKIMMIIFDQNFAYSAHLIDTETNELKKISTTSPFVSWYSDNLYVVNHKDLQNELGNLYLEDSRDQEPESLIVANILQFAVSHNVLLTTERSANSKEVTYDFRTIGFQTIYKYQMPREYDELGTFIPYFDVNFTDKIFLTFEPYESKKVSPNGNEYRLVMVNPKNKTRDVIMDLMDNKPIVSSPDGKKLLYGYQFEQLISVKDGQISNLVSSSERIY</sequence>
<accession>A0A0J8J8G8</accession>
<dbReference type="OrthoDB" id="2168335at2"/>
<evidence type="ECO:0000313" key="4">
    <source>
        <dbReference type="Proteomes" id="UP000052258"/>
    </source>
</evidence>
<dbReference type="PROSITE" id="PS51257">
    <property type="entry name" value="PROKAR_LIPOPROTEIN"/>
    <property type="match status" value="1"/>
</dbReference>
<organism evidence="3 4">
    <name type="scientific">Listeria fleischmannii 1991</name>
    <dbReference type="NCBI Taxonomy" id="1430899"/>
    <lineage>
        <taxon>Bacteria</taxon>
        <taxon>Bacillati</taxon>
        <taxon>Bacillota</taxon>
        <taxon>Bacilli</taxon>
        <taxon>Bacillales</taxon>
        <taxon>Listeriaceae</taxon>
        <taxon>Listeria</taxon>
    </lineage>
</organism>
<evidence type="ECO:0000259" key="2">
    <source>
        <dbReference type="Pfam" id="PF21101"/>
    </source>
</evidence>
<keyword evidence="3" id="KW-0449">Lipoprotein</keyword>
<feature type="signal peptide" evidence="1">
    <location>
        <begin position="1"/>
        <end position="22"/>
    </location>
</feature>
<dbReference type="InterPro" id="IPR048421">
    <property type="entry name" value="YqgU_beta-prop"/>
</dbReference>
<keyword evidence="4" id="KW-1185">Reference proteome</keyword>
<dbReference type="RefSeq" id="WP_007474350.1">
    <property type="nucleotide sequence ID" value="NZ_KQ130610.1"/>
</dbReference>